<dbReference type="NCBIfam" id="TIGR00560">
    <property type="entry name" value="pgsA"/>
    <property type="match status" value="1"/>
</dbReference>
<proteinExistence type="inferred from homology"/>
<keyword evidence="7" id="KW-0443">Lipid metabolism</keyword>
<keyword evidence="15" id="KW-1185">Reference proteome</keyword>
<evidence type="ECO:0000256" key="2">
    <source>
        <dbReference type="ARBA" id="ARBA00010441"/>
    </source>
</evidence>
<dbReference type="eggNOG" id="COG0558">
    <property type="taxonomic scope" value="Bacteria"/>
</dbReference>
<reference evidence="15" key="1">
    <citation type="submission" date="2009-09" db="EMBL/GenBank/DDBJ databases">
        <title>The complete chromosome of Sebaldella termitidis ATCC 33386.</title>
        <authorList>
            <consortium name="US DOE Joint Genome Institute (JGI-PGF)"/>
            <person name="Lucas S."/>
            <person name="Copeland A."/>
            <person name="Lapidus A."/>
            <person name="Glavina del Rio T."/>
            <person name="Dalin E."/>
            <person name="Tice H."/>
            <person name="Bruce D."/>
            <person name="Goodwin L."/>
            <person name="Pitluck S."/>
            <person name="Kyrpides N."/>
            <person name="Mavromatis K."/>
            <person name="Ivanova N."/>
            <person name="Mikhailova N."/>
            <person name="Sims D."/>
            <person name="Meincke L."/>
            <person name="Brettin T."/>
            <person name="Detter J.C."/>
            <person name="Han C."/>
            <person name="Larimer F."/>
            <person name="Land M."/>
            <person name="Hauser L."/>
            <person name="Markowitz V."/>
            <person name="Cheng J.F."/>
            <person name="Hugenholtz P."/>
            <person name="Woyke T."/>
            <person name="Wu D."/>
            <person name="Eisen J.A."/>
        </authorList>
    </citation>
    <scope>NUCLEOTIDE SEQUENCE [LARGE SCALE GENOMIC DNA]</scope>
    <source>
        <strain evidence="15">ATCC 33386 / NCTC 11300</strain>
    </source>
</reference>
<evidence type="ECO:0000256" key="1">
    <source>
        <dbReference type="ARBA" id="ARBA00004141"/>
    </source>
</evidence>
<dbReference type="GO" id="GO:0046474">
    <property type="term" value="P:glycerophospholipid biosynthetic process"/>
    <property type="evidence" value="ECO:0007669"/>
    <property type="project" value="TreeGrafter"/>
</dbReference>
<keyword evidence="9" id="KW-0594">Phospholipid biosynthesis</keyword>
<dbReference type="InterPro" id="IPR000462">
    <property type="entry name" value="CDP-OH_P_trans"/>
</dbReference>
<dbReference type="GO" id="GO:0008444">
    <property type="term" value="F:CDP-diacylglycerol-glycerol-3-phosphate 3-phosphatidyltransferase activity"/>
    <property type="evidence" value="ECO:0007669"/>
    <property type="project" value="UniProtKB-UniRule"/>
</dbReference>
<evidence type="ECO:0000256" key="11">
    <source>
        <dbReference type="NCBIfam" id="TIGR00560"/>
    </source>
</evidence>
<comment type="subcellular location">
    <subcellularLocation>
        <location evidence="1">Membrane</location>
        <topology evidence="1">Multi-pass membrane protein</topology>
    </subcellularLocation>
</comment>
<evidence type="ECO:0000256" key="5">
    <source>
        <dbReference type="ARBA" id="ARBA00022692"/>
    </source>
</evidence>
<dbReference type="EC" id="2.7.8.5" evidence="11"/>
<dbReference type="KEGG" id="str:Sterm_1980"/>
<dbReference type="InterPro" id="IPR004570">
    <property type="entry name" value="Phosphatidylglycerol_P_synth"/>
</dbReference>
<keyword evidence="8 13" id="KW-0472">Membrane</keyword>
<reference evidence="14 15" key="2">
    <citation type="journal article" date="2010" name="Stand. Genomic Sci.">
        <title>Complete genome sequence of Sebaldella termitidis type strain (NCTC 11300).</title>
        <authorList>
            <person name="Harmon-Smith M."/>
            <person name="Celia L."/>
            <person name="Chertkov O."/>
            <person name="Lapidus A."/>
            <person name="Copeland A."/>
            <person name="Glavina Del Rio T."/>
            <person name="Nolan M."/>
            <person name="Lucas S."/>
            <person name="Tice H."/>
            <person name="Cheng J.F."/>
            <person name="Han C."/>
            <person name="Detter J.C."/>
            <person name="Bruce D."/>
            <person name="Goodwin L."/>
            <person name="Pitluck S."/>
            <person name="Pati A."/>
            <person name="Liolios K."/>
            <person name="Ivanova N."/>
            <person name="Mavromatis K."/>
            <person name="Mikhailova N."/>
            <person name="Chen A."/>
            <person name="Palaniappan K."/>
            <person name="Land M."/>
            <person name="Hauser L."/>
            <person name="Chang Y.J."/>
            <person name="Jeffries C.D."/>
            <person name="Brettin T."/>
            <person name="Goker M."/>
            <person name="Beck B."/>
            <person name="Bristow J."/>
            <person name="Eisen J.A."/>
            <person name="Markowitz V."/>
            <person name="Hugenholtz P."/>
            <person name="Kyrpides N.C."/>
            <person name="Klenk H.P."/>
            <person name="Chen F."/>
        </authorList>
    </citation>
    <scope>NUCLEOTIDE SEQUENCE [LARGE SCALE GENOMIC DNA]</scope>
    <source>
        <strain evidence="15">ATCC 33386 / NCTC 11300</strain>
    </source>
</reference>
<evidence type="ECO:0000256" key="7">
    <source>
        <dbReference type="ARBA" id="ARBA00023098"/>
    </source>
</evidence>
<evidence type="ECO:0000256" key="8">
    <source>
        <dbReference type="ARBA" id="ARBA00023136"/>
    </source>
</evidence>
<dbReference type="RefSeq" id="WP_012861429.1">
    <property type="nucleotide sequence ID" value="NC_013517.1"/>
</dbReference>
<dbReference type="Proteomes" id="UP000000845">
    <property type="component" value="Chromosome"/>
</dbReference>
<keyword evidence="4 12" id="KW-0808">Transferase</keyword>
<dbReference type="HOGENOM" id="CLU_051314_2_3_0"/>
<dbReference type="InterPro" id="IPR043130">
    <property type="entry name" value="CDP-OH_PTrfase_TM_dom"/>
</dbReference>
<keyword evidence="5 13" id="KW-0812">Transmembrane</keyword>
<dbReference type="STRING" id="526218.Sterm_1980"/>
<dbReference type="InterPro" id="IPR048254">
    <property type="entry name" value="CDP_ALCOHOL_P_TRANSF_CS"/>
</dbReference>
<evidence type="ECO:0000256" key="6">
    <source>
        <dbReference type="ARBA" id="ARBA00022989"/>
    </source>
</evidence>
<protein>
    <recommendedName>
        <fullName evidence="11">CDP-diacylglycerol--glycerol-3-phosphate 3-phosphatidyltransferase</fullName>
        <ecNumber evidence="11">2.7.8.5</ecNumber>
    </recommendedName>
</protein>
<comment type="similarity">
    <text evidence="2 12">Belongs to the CDP-alcohol phosphatidyltransferase class-I family.</text>
</comment>
<gene>
    <name evidence="14" type="ordered locus">Sterm_1980</name>
</gene>
<name>D1AJE7_SEBTE</name>
<dbReference type="EMBL" id="CP001739">
    <property type="protein sequence ID" value="ACZ08835.1"/>
    <property type="molecule type" value="Genomic_DNA"/>
</dbReference>
<evidence type="ECO:0000256" key="4">
    <source>
        <dbReference type="ARBA" id="ARBA00022679"/>
    </source>
</evidence>
<keyword evidence="3" id="KW-0444">Lipid biosynthesis</keyword>
<dbReference type="PROSITE" id="PS00379">
    <property type="entry name" value="CDP_ALCOHOL_P_TRANSF"/>
    <property type="match status" value="1"/>
</dbReference>
<dbReference type="PANTHER" id="PTHR14269:SF62">
    <property type="entry name" value="CDP-DIACYLGLYCEROL--GLYCEROL-3-PHOSPHATE 3-PHOSPHATIDYLTRANSFERASE 1, CHLOROPLASTIC"/>
    <property type="match status" value="1"/>
</dbReference>
<dbReference type="Pfam" id="PF01066">
    <property type="entry name" value="CDP-OH_P_transf"/>
    <property type="match status" value="1"/>
</dbReference>
<keyword evidence="10" id="KW-1208">Phospholipid metabolism</keyword>
<evidence type="ECO:0000256" key="3">
    <source>
        <dbReference type="ARBA" id="ARBA00022516"/>
    </source>
</evidence>
<feature type="transmembrane region" description="Helical" evidence="13">
    <location>
        <begin position="7"/>
        <end position="28"/>
    </location>
</feature>
<dbReference type="InterPro" id="IPR050324">
    <property type="entry name" value="CDP-alcohol_PTase-I"/>
</dbReference>
<evidence type="ECO:0000313" key="15">
    <source>
        <dbReference type="Proteomes" id="UP000000845"/>
    </source>
</evidence>
<dbReference type="AlphaFoldDB" id="D1AJE7"/>
<feature type="transmembrane region" description="Helical" evidence="13">
    <location>
        <begin position="136"/>
        <end position="162"/>
    </location>
</feature>
<sequence length="180" mass="20065">MNLPNKLAVLRIILVIPFVFILSFGLRIEGIGGFILRILAFWIFVGASITDFLDGYIARRDNLVTNLGKLLDPLADKILVLSALVVFTKNDQLSVWFVLLILFRELGITGLRSIAAAEGKVIAAETLGKWKTVSQIIAILIIILFPLGNMFGTFIMIIPLVLTFMSGYEYYVNCKDILNK</sequence>
<accession>D1AJE7</accession>
<feature type="transmembrane region" description="Helical" evidence="13">
    <location>
        <begin position="34"/>
        <end position="58"/>
    </location>
</feature>
<organism evidence="14 15">
    <name type="scientific">Sebaldella termitidis (strain ATCC 33386 / NCTC 11300)</name>
    <dbReference type="NCBI Taxonomy" id="526218"/>
    <lineage>
        <taxon>Bacteria</taxon>
        <taxon>Fusobacteriati</taxon>
        <taxon>Fusobacteriota</taxon>
        <taxon>Fusobacteriia</taxon>
        <taxon>Fusobacteriales</taxon>
        <taxon>Leptotrichiaceae</taxon>
        <taxon>Sebaldella</taxon>
    </lineage>
</organism>
<evidence type="ECO:0000256" key="12">
    <source>
        <dbReference type="RuleBase" id="RU003750"/>
    </source>
</evidence>
<dbReference type="PANTHER" id="PTHR14269">
    <property type="entry name" value="CDP-DIACYLGLYCEROL--GLYCEROL-3-PHOSPHATE 3-PHOSPHATIDYLTRANSFERASE-RELATED"/>
    <property type="match status" value="1"/>
</dbReference>
<evidence type="ECO:0000256" key="9">
    <source>
        <dbReference type="ARBA" id="ARBA00023209"/>
    </source>
</evidence>
<evidence type="ECO:0000313" key="14">
    <source>
        <dbReference type="EMBL" id="ACZ08835.1"/>
    </source>
</evidence>
<evidence type="ECO:0000256" key="13">
    <source>
        <dbReference type="SAM" id="Phobius"/>
    </source>
</evidence>
<evidence type="ECO:0000256" key="10">
    <source>
        <dbReference type="ARBA" id="ARBA00023264"/>
    </source>
</evidence>
<dbReference type="Gene3D" id="1.20.120.1760">
    <property type="match status" value="1"/>
</dbReference>
<dbReference type="PIRSF" id="PIRSF000847">
    <property type="entry name" value="Phos_ph_gly_syn"/>
    <property type="match status" value="1"/>
</dbReference>
<dbReference type="GO" id="GO:0016020">
    <property type="term" value="C:membrane"/>
    <property type="evidence" value="ECO:0007669"/>
    <property type="project" value="UniProtKB-SubCell"/>
</dbReference>
<keyword evidence="6 13" id="KW-1133">Transmembrane helix</keyword>